<dbReference type="AlphaFoldDB" id="A0ABD2YM09"/>
<keyword evidence="1" id="KW-0732">Signal</keyword>
<evidence type="ECO:0000259" key="2">
    <source>
        <dbReference type="Pfam" id="PF13456"/>
    </source>
</evidence>
<reference evidence="3 4" key="1">
    <citation type="submission" date="2024-11" db="EMBL/GenBank/DDBJ databases">
        <title>A near-complete genome assembly of Cinchona calisaya.</title>
        <authorList>
            <person name="Lian D.C."/>
            <person name="Zhao X.W."/>
            <person name="Wei L."/>
        </authorList>
    </citation>
    <scope>NUCLEOTIDE SEQUENCE [LARGE SCALE GENOMIC DNA]</scope>
    <source>
        <tissue evidence="3">Nenye</tissue>
    </source>
</reference>
<gene>
    <name evidence="3" type="ORF">ACH5RR_032376</name>
</gene>
<dbReference type="InterPro" id="IPR012337">
    <property type="entry name" value="RNaseH-like_sf"/>
</dbReference>
<evidence type="ECO:0000313" key="3">
    <source>
        <dbReference type="EMBL" id="KAL3506994.1"/>
    </source>
</evidence>
<organism evidence="3 4">
    <name type="scientific">Cinchona calisaya</name>
    <dbReference type="NCBI Taxonomy" id="153742"/>
    <lineage>
        <taxon>Eukaryota</taxon>
        <taxon>Viridiplantae</taxon>
        <taxon>Streptophyta</taxon>
        <taxon>Embryophyta</taxon>
        <taxon>Tracheophyta</taxon>
        <taxon>Spermatophyta</taxon>
        <taxon>Magnoliopsida</taxon>
        <taxon>eudicotyledons</taxon>
        <taxon>Gunneridae</taxon>
        <taxon>Pentapetalae</taxon>
        <taxon>asterids</taxon>
        <taxon>lamiids</taxon>
        <taxon>Gentianales</taxon>
        <taxon>Rubiaceae</taxon>
        <taxon>Cinchonoideae</taxon>
        <taxon>Cinchoneae</taxon>
        <taxon>Cinchona</taxon>
    </lineage>
</organism>
<dbReference type="Pfam" id="PF13456">
    <property type="entry name" value="RVT_3"/>
    <property type="match status" value="1"/>
</dbReference>
<name>A0ABD2YM09_9GENT</name>
<comment type="caution">
    <text evidence="3">The sequence shown here is derived from an EMBL/GenBank/DDBJ whole genome shotgun (WGS) entry which is preliminary data.</text>
</comment>
<keyword evidence="4" id="KW-1185">Reference proteome</keyword>
<feature type="signal peptide" evidence="1">
    <location>
        <begin position="1"/>
        <end position="21"/>
    </location>
</feature>
<protein>
    <recommendedName>
        <fullName evidence="2">RNase H type-1 domain-containing protein</fullName>
    </recommendedName>
</protein>
<dbReference type="InterPro" id="IPR002156">
    <property type="entry name" value="RNaseH_domain"/>
</dbReference>
<accession>A0ABD2YM09</accession>
<feature type="chain" id="PRO_5044801800" description="RNase H type-1 domain-containing protein" evidence="1">
    <location>
        <begin position="22"/>
        <end position="132"/>
    </location>
</feature>
<dbReference type="CDD" id="cd06222">
    <property type="entry name" value="RNase_H_like"/>
    <property type="match status" value="1"/>
</dbReference>
<dbReference type="Proteomes" id="UP001630127">
    <property type="component" value="Unassembled WGS sequence"/>
</dbReference>
<dbReference type="EMBL" id="JBJUIK010000013">
    <property type="protein sequence ID" value="KAL3506994.1"/>
    <property type="molecule type" value="Genomic_DNA"/>
</dbReference>
<dbReference type="Gene3D" id="3.30.420.10">
    <property type="entry name" value="Ribonuclease H-like superfamily/Ribonuclease H"/>
    <property type="match status" value="1"/>
</dbReference>
<proteinExistence type="predicted"/>
<dbReference type="SUPFAM" id="SSF53098">
    <property type="entry name" value="Ribonuclease H-like"/>
    <property type="match status" value="1"/>
</dbReference>
<evidence type="ECO:0000256" key="1">
    <source>
        <dbReference type="SAM" id="SignalP"/>
    </source>
</evidence>
<evidence type="ECO:0000313" key="4">
    <source>
        <dbReference type="Proteomes" id="UP001630127"/>
    </source>
</evidence>
<dbReference type="PANTHER" id="PTHR47723">
    <property type="entry name" value="OS05G0353850 PROTEIN"/>
    <property type="match status" value="1"/>
</dbReference>
<dbReference type="InterPro" id="IPR044730">
    <property type="entry name" value="RNase_H-like_dom_plant"/>
</dbReference>
<dbReference type="InterPro" id="IPR053151">
    <property type="entry name" value="RNase_H-like"/>
</dbReference>
<feature type="domain" description="RNase H type-1" evidence="2">
    <location>
        <begin position="27"/>
        <end position="106"/>
    </location>
</feature>
<dbReference type="InterPro" id="IPR036397">
    <property type="entry name" value="RNaseH_sf"/>
</dbReference>
<dbReference type="PANTHER" id="PTHR47723:SF19">
    <property type="entry name" value="POLYNUCLEOTIDYL TRANSFERASE, RIBONUCLEASE H-LIKE SUPERFAMILY PROTEIN"/>
    <property type="match status" value="1"/>
</dbReference>
<sequence>MRLHRLSALIIVAVLWRPTKVANVRLNVDGASKRNLGEAAGGRIIKDTTGSTIKAFSNYYGHQNNLQAEVLALLDGLKLCLNLQLHLVEVEMDSLLLVRILQGSRLAPWSVDHRIQSISSLKSIVSFFQSCI</sequence>